<sequence>MLSGLLFVIIPLVLGYLVKLKNTRYLARIDASCGQLVSVILFLMGLSLAKMDQLGQNLAQMLQIAGILFICISGCNLLALPLLDKNWNTQVTTQKAKLPFKAMLIGSGKLILAVALGLGAGLIVRSIWPGSLFWVDDASEWILLLLLLLIGISLRNSAMSLKQILLNAKGMKLALVVVLSSLPGGLLAAWWLDLPWNQGLAMASGFGWYSLTGILVTDYLGPVLGGGAFLNELLREMVAIMLIPLLIARYPATSVGFAGATAMDFTLPVIQQSGGNSLVPTAIVSGFILSLLVPVFVTFFLTLQ</sequence>
<feature type="transmembrane region" description="Helical" evidence="1">
    <location>
        <begin position="29"/>
        <end position="49"/>
    </location>
</feature>
<feature type="transmembrane region" description="Helical" evidence="1">
    <location>
        <begin position="278"/>
        <end position="303"/>
    </location>
</feature>
<feature type="transmembrane region" description="Helical" evidence="1">
    <location>
        <begin position="61"/>
        <end position="83"/>
    </location>
</feature>
<reference evidence="2 3" key="1">
    <citation type="submission" date="2022-01" db="EMBL/GenBank/DDBJ databases">
        <title>Whole genome-based taxonomy of the Shewanellaceae.</title>
        <authorList>
            <person name="Martin-Rodriguez A.J."/>
        </authorList>
    </citation>
    <scope>NUCLEOTIDE SEQUENCE [LARGE SCALE GENOMIC DNA]</scope>
    <source>
        <strain evidence="2 3">DSM 21332</strain>
    </source>
</reference>
<feature type="transmembrane region" description="Helical" evidence="1">
    <location>
        <begin position="6"/>
        <end position="22"/>
    </location>
</feature>
<feature type="transmembrane region" description="Helical" evidence="1">
    <location>
        <begin position="207"/>
        <end position="230"/>
    </location>
</feature>
<keyword evidence="1" id="KW-0812">Transmembrane</keyword>
<dbReference type="PANTHER" id="PTHR35804">
    <property type="entry name" value="LYSINE EXPORTER LYSO"/>
    <property type="match status" value="1"/>
</dbReference>
<keyword evidence="3" id="KW-1185">Reference proteome</keyword>
<name>A0ABT0N718_9GAMM</name>
<evidence type="ECO:0000313" key="2">
    <source>
        <dbReference type="EMBL" id="MCL2913940.1"/>
    </source>
</evidence>
<evidence type="ECO:0000313" key="3">
    <source>
        <dbReference type="Proteomes" id="UP001202831"/>
    </source>
</evidence>
<feature type="transmembrane region" description="Helical" evidence="1">
    <location>
        <begin position="173"/>
        <end position="192"/>
    </location>
</feature>
<accession>A0ABT0N718</accession>
<keyword evidence="1" id="KW-0472">Membrane</keyword>
<dbReference type="PANTHER" id="PTHR35804:SF1">
    <property type="entry name" value="LYSINE EXPORTER LYSO"/>
    <property type="match status" value="1"/>
</dbReference>
<proteinExistence type="predicted"/>
<keyword evidence="1" id="KW-1133">Transmembrane helix</keyword>
<dbReference type="InterPro" id="IPR005642">
    <property type="entry name" value="LysO"/>
</dbReference>
<gene>
    <name evidence="2" type="ORF">L2725_09045</name>
</gene>
<evidence type="ECO:0000256" key="1">
    <source>
        <dbReference type="SAM" id="Phobius"/>
    </source>
</evidence>
<dbReference type="RefSeq" id="WP_249248637.1">
    <property type="nucleotide sequence ID" value="NZ_JAKIKT010000002.1"/>
</dbReference>
<dbReference type="Proteomes" id="UP001202831">
    <property type="component" value="Unassembled WGS sequence"/>
</dbReference>
<feature type="transmembrane region" description="Helical" evidence="1">
    <location>
        <begin position="104"/>
        <end position="128"/>
    </location>
</feature>
<protein>
    <submittedName>
        <fullName evidence="2">Lysine exporter LysO family protein</fullName>
    </submittedName>
</protein>
<dbReference type="EMBL" id="JAKIKT010000002">
    <property type="protein sequence ID" value="MCL2913940.1"/>
    <property type="molecule type" value="Genomic_DNA"/>
</dbReference>
<dbReference type="Pfam" id="PF03956">
    <property type="entry name" value="Lys_export"/>
    <property type="match status" value="1"/>
</dbReference>
<organism evidence="2 3">
    <name type="scientific">Shewanella corallii</name>
    <dbReference type="NCBI Taxonomy" id="560080"/>
    <lineage>
        <taxon>Bacteria</taxon>
        <taxon>Pseudomonadati</taxon>
        <taxon>Pseudomonadota</taxon>
        <taxon>Gammaproteobacteria</taxon>
        <taxon>Alteromonadales</taxon>
        <taxon>Shewanellaceae</taxon>
        <taxon>Shewanella</taxon>
    </lineage>
</organism>
<feature type="transmembrane region" description="Helical" evidence="1">
    <location>
        <begin position="237"/>
        <end position="258"/>
    </location>
</feature>
<comment type="caution">
    <text evidence="2">The sequence shown here is derived from an EMBL/GenBank/DDBJ whole genome shotgun (WGS) entry which is preliminary data.</text>
</comment>
<feature type="transmembrane region" description="Helical" evidence="1">
    <location>
        <begin position="140"/>
        <end position="161"/>
    </location>
</feature>